<dbReference type="Proteomes" id="UP000660083">
    <property type="component" value="Unassembled WGS sequence"/>
</dbReference>
<dbReference type="RefSeq" id="WP_005071889.1">
    <property type="nucleotide sequence ID" value="NZ_BKCQ01000042.1"/>
</dbReference>
<reference evidence="1" key="1">
    <citation type="submission" date="2020-12" db="EMBL/GenBank/DDBJ databases">
        <authorList>
            <person name="Chopjitt P."/>
        </authorList>
    </citation>
    <scope>NUCLEOTIDE SEQUENCE</scope>
    <source>
        <strain evidence="1">AP1</strain>
    </source>
</reference>
<dbReference type="AlphaFoldDB" id="A0A8I1HA40"/>
<accession>A0A8I1HA40</accession>
<name>A0A8I1HA40_ACIPI</name>
<dbReference type="EMBL" id="JAEFCT010000007">
    <property type="protein sequence ID" value="MBK1444770.1"/>
    <property type="molecule type" value="Genomic_DNA"/>
</dbReference>
<evidence type="ECO:0000313" key="1">
    <source>
        <dbReference type="EMBL" id="MBK1444770.1"/>
    </source>
</evidence>
<dbReference type="Gene3D" id="3.90.180.10">
    <property type="entry name" value="Medium-chain alcohol dehydrogenases, catalytic domain"/>
    <property type="match status" value="1"/>
</dbReference>
<protein>
    <submittedName>
        <fullName evidence="1">Uncharacterized protein</fullName>
    </submittedName>
</protein>
<evidence type="ECO:0000313" key="2">
    <source>
        <dbReference type="Proteomes" id="UP000660083"/>
    </source>
</evidence>
<gene>
    <name evidence="1" type="ORF">JDA50_10055</name>
</gene>
<sequence length="58" mass="6570">MFTRSSFQTPDMAKQSEILGHIAKLIDQNIIISPRLTSLHPINTKTIKQAHLLIESNK</sequence>
<organism evidence="1 2">
    <name type="scientific">Acinetobacter pittii</name>
    <name type="common">Acinetobacter genomosp. 3</name>
    <dbReference type="NCBI Taxonomy" id="48296"/>
    <lineage>
        <taxon>Bacteria</taxon>
        <taxon>Pseudomonadati</taxon>
        <taxon>Pseudomonadota</taxon>
        <taxon>Gammaproteobacteria</taxon>
        <taxon>Moraxellales</taxon>
        <taxon>Moraxellaceae</taxon>
        <taxon>Acinetobacter</taxon>
        <taxon>Acinetobacter calcoaceticus/baumannii complex</taxon>
    </lineage>
</organism>
<proteinExistence type="predicted"/>
<comment type="caution">
    <text evidence="1">The sequence shown here is derived from an EMBL/GenBank/DDBJ whole genome shotgun (WGS) entry which is preliminary data.</text>
</comment>